<evidence type="ECO:0000313" key="1">
    <source>
        <dbReference type="EMBL" id="JAH11641.1"/>
    </source>
</evidence>
<reference evidence="1" key="1">
    <citation type="submission" date="2014-11" db="EMBL/GenBank/DDBJ databases">
        <authorList>
            <person name="Amaro Gonzalez C."/>
        </authorList>
    </citation>
    <scope>NUCLEOTIDE SEQUENCE</scope>
</reference>
<name>A0A0E9Q412_ANGAN</name>
<reference evidence="1" key="2">
    <citation type="journal article" date="2015" name="Fish Shellfish Immunol.">
        <title>Early steps in the European eel (Anguilla anguilla)-Vibrio vulnificus interaction in the gills: Role of the RtxA13 toxin.</title>
        <authorList>
            <person name="Callol A."/>
            <person name="Pajuelo D."/>
            <person name="Ebbesson L."/>
            <person name="Teles M."/>
            <person name="MacKenzie S."/>
            <person name="Amaro C."/>
        </authorList>
    </citation>
    <scope>NUCLEOTIDE SEQUENCE</scope>
</reference>
<proteinExistence type="predicted"/>
<accession>A0A0E9Q412</accession>
<organism evidence="1">
    <name type="scientific">Anguilla anguilla</name>
    <name type="common">European freshwater eel</name>
    <name type="synonym">Muraena anguilla</name>
    <dbReference type="NCBI Taxonomy" id="7936"/>
    <lineage>
        <taxon>Eukaryota</taxon>
        <taxon>Metazoa</taxon>
        <taxon>Chordata</taxon>
        <taxon>Craniata</taxon>
        <taxon>Vertebrata</taxon>
        <taxon>Euteleostomi</taxon>
        <taxon>Actinopterygii</taxon>
        <taxon>Neopterygii</taxon>
        <taxon>Teleostei</taxon>
        <taxon>Anguilliformes</taxon>
        <taxon>Anguillidae</taxon>
        <taxon>Anguilla</taxon>
    </lineage>
</organism>
<protein>
    <submittedName>
        <fullName evidence="1">Uncharacterized protein</fullName>
    </submittedName>
</protein>
<dbReference type="AlphaFoldDB" id="A0A0E9Q412"/>
<sequence length="29" mass="3399">MCVCSVYTCIIYYTHTHSYIPSENLICIK</sequence>
<dbReference type="EMBL" id="GBXM01096936">
    <property type="protein sequence ID" value="JAH11641.1"/>
    <property type="molecule type" value="Transcribed_RNA"/>
</dbReference>